<reference evidence="2" key="1">
    <citation type="submission" date="2014-11" db="EMBL/GenBank/DDBJ databases">
        <authorList>
            <person name="Amaro Gonzalez C."/>
        </authorList>
    </citation>
    <scope>NUCLEOTIDE SEQUENCE</scope>
</reference>
<accession>A0A0E9PAW3</accession>
<proteinExistence type="predicted"/>
<protein>
    <submittedName>
        <fullName evidence="2">Uncharacterized protein</fullName>
    </submittedName>
</protein>
<reference evidence="2" key="2">
    <citation type="journal article" date="2015" name="Fish Shellfish Immunol.">
        <title>Early steps in the European eel (Anguilla anguilla)-Vibrio vulnificus interaction in the gills: Role of the RtxA13 toxin.</title>
        <authorList>
            <person name="Callol A."/>
            <person name="Pajuelo D."/>
            <person name="Ebbesson L."/>
            <person name="Teles M."/>
            <person name="MacKenzie S."/>
            <person name="Amaro C."/>
        </authorList>
    </citation>
    <scope>NUCLEOTIDE SEQUENCE</scope>
</reference>
<organism evidence="2">
    <name type="scientific">Anguilla anguilla</name>
    <name type="common">European freshwater eel</name>
    <name type="synonym">Muraena anguilla</name>
    <dbReference type="NCBI Taxonomy" id="7936"/>
    <lineage>
        <taxon>Eukaryota</taxon>
        <taxon>Metazoa</taxon>
        <taxon>Chordata</taxon>
        <taxon>Craniata</taxon>
        <taxon>Vertebrata</taxon>
        <taxon>Euteleostomi</taxon>
        <taxon>Actinopterygii</taxon>
        <taxon>Neopterygii</taxon>
        <taxon>Teleostei</taxon>
        <taxon>Anguilliformes</taxon>
        <taxon>Anguillidae</taxon>
        <taxon>Anguilla</taxon>
    </lineage>
</organism>
<dbReference type="EMBL" id="GBXM01107170">
    <property type="protein sequence ID" value="JAH01407.1"/>
    <property type="molecule type" value="Transcribed_RNA"/>
</dbReference>
<feature type="compositionally biased region" description="Basic and acidic residues" evidence="1">
    <location>
        <begin position="1"/>
        <end position="11"/>
    </location>
</feature>
<name>A0A0E9PAW3_ANGAN</name>
<evidence type="ECO:0000256" key="1">
    <source>
        <dbReference type="SAM" id="MobiDB-lite"/>
    </source>
</evidence>
<feature type="region of interest" description="Disordered" evidence="1">
    <location>
        <begin position="1"/>
        <end position="35"/>
    </location>
</feature>
<evidence type="ECO:0000313" key="2">
    <source>
        <dbReference type="EMBL" id="JAH01407.1"/>
    </source>
</evidence>
<sequence length="35" mass="3821">MSLTERCEVDRTSGTSLNAHKNCLGNHAGKTYTKP</sequence>
<dbReference type="AlphaFoldDB" id="A0A0E9PAW3"/>